<dbReference type="PANTHER" id="PTHR12864">
    <property type="entry name" value="RAN BINDING PROTEIN 9-RELATED"/>
    <property type="match status" value="1"/>
</dbReference>
<dbReference type="STRING" id="230819.A0A5C3LDE1"/>
<evidence type="ECO:0000313" key="5">
    <source>
        <dbReference type="Proteomes" id="UP000307440"/>
    </source>
</evidence>
<dbReference type="SUPFAM" id="SSF49899">
    <property type="entry name" value="Concanavalin A-like lectins/glucanases"/>
    <property type="match status" value="1"/>
</dbReference>
<evidence type="ECO:0000259" key="2">
    <source>
        <dbReference type="PROSITE" id="PS50188"/>
    </source>
</evidence>
<evidence type="ECO:0000259" key="3">
    <source>
        <dbReference type="PROSITE" id="PS50897"/>
    </source>
</evidence>
<name>A0A5C3LDE1_COPMA</name>
<dbReference type="InterPro" id="IPR001870">
    <property type="entry name" value="B30.2/SPRY"/>
</dbReference>
<reference evidence="4 5" key="1">
    <citation type="journal article" date="2019" name="Nat. Ecol. Evol.">
        <title>Megaphylogeny resolves global patterns of mushroom evolution.</title>
        <authorList>
            <person name="Varga T."/>
            <person name="Krizsan K."/>
            <person name="Foldi C."/>
            <person name="Dima B."/>
            <person name="Sanchez-Garcia M."/>
            <person name="Sanchez-Ramirez S."/>
            <person name="Szollosi G.J."/>
            <person name="Szarkandi J.G."/>
            <person name="Papp V."/>
            <person name="Albert L."/>
            <person name="Andreopoulos W."/>
            <person name="Angelini C."/>
            <person name="Antonin V."/>
            <person name="Barry K.W."/>
            <person name="Bougher N.L."/>
            <person name="Buchanan P."/>
            <person name="Buyck B."/>
            <person name="Bense V."/>
            <person name="Catcheside P."/>
            <person name="Chovatia M."/>
            <person name="Cooper J."/>
            <person name="Damon W."/>
            <person name="Desjardin D."/>
            <person name="Finy P."/>
            <person name="Geml J."/>
            <person name="Haridas S."/>
            <person name="Hughes K."/>
            <person name="Justo A."/>
            <person name="Karasinski D."/>
            <person name="Kautmanova I."/>
            <person name="Kiss B."/>
            <person name="Kocsube S."/>
            <person name="Kotiranta H."/>
            <person name="LaButti K.M."/>
            <person name="Lechner B.E."/>
            <person name="Liimatainen K."/>
            <person name="Lipzen A."/>
            <person name="Lukacs Z."/>
            <person name="Mihaltcheva S."/>
            <person name="Morgado L.N."/>
            <person name="Niskanen T."/>
            <person name="Noordeloos M.E."/>
            <person name="Ohm R.A."/>
            <person name="Ortiz-Santana B."/>
            <person name="Ovrebo C."/>
            <person name="Racz N."/>
            <person name="Riley R."/>
            <person name="Savchenko A."/>
            <person name="Shiryaev A."/>
            <person name="Soop K."/>
            <person name="Spirin V."/>
            <person name="Szebenyi C."/>
            <person name="Tomsovsky M."/>
            <person name="Tulloss R.E."/>
            <person name="Uehling J."/>
            <person name="Grigoriev I.V."/>
            <person name="Vagvolgyi C."/>
            <person name="Papp T."/>
            <person name="Martin F.M."/>
            <person name="Miettinen O."/>
            <person name="Hibbett D.S."/>
            <person name="Nagy L.G."/>
        </authorList>
    </citation>
    <scope>NUCLEOTIDE SEQUENCE [LARGE SCALE GENOMIC DNA]</scope>
    <source>
        <strain evidence="4 5">CBS 121175</strain>
    </source>
</reference>
<feature type="region of interest" description="Disordered" evidence="1">
    <location>
        <begin position="567"/>
        <end position="586"/>
    </location>
</feature>
<dbReference type="InterPro" id="IPR006594">
    <property type="entry name" value="LisH"/>
</dbReference>
<dbReference type="Pfam" id="PF00622">
    <property type="entry name" value="SPRY"/>
    <property type="match status" value="1"/>
</dbReference>
<sequence>MASRSSRTSSIPIPASTSNVRNIENVISIPSSSSSYSRNRVTSSSSLVGSSPSLARSVPRSASLSASRSSLRQHFEPRVIRAAQPAQDFPCPPASPTATRRASIAGYPAQHNIRQRATSNNIVIQPQPTVSAQAFPRPSYLDNSSFRDGFITEAPPPLVPLRKPDPSIPGTSRQYGPVSTLVPSSDSDDESIATPPPRPTPSAAVASSSSQQSPRFKLPSRWNTEDRHNYLSISPDGRDLTYNGSNAPHGDKDGAAARANCPVPPACGIYYYEVQLRGKEQKSHVSIGFSGPNVKTTRLPGWEQNSWGYHGDDGFSFAAEKNGSVYSQTYGAGDYVGCGIDFSTRRVFYTKNGQFLGPVFNDVGKGIDLYPAVGMQQHQESIRANFGQEPFIFDIDNHVQQQKTAVWNKIMSTPLHVTPAIAQATGIPSAPKTPLSEEESKVMLNKLVMSYLIHHGYAKTVRAFQHQVEVNLKTRAFDAGDKDVEMEGTSPIKESFALENLEHDIERRTEIVNAVATGDIDTAIRESQNHYPTVLEAEAGLMLFKLRCRKFVELVLATAEMKKGMKKDDRLPKVPPQSPPPFPSGTIFSSRSVVEGDWLEDDMDMDVDDDAAGSFTASFNGKPLLATVPELTPPLRHAASPSTAEYEAAISAAIVYGQAISDDYKSDPRPEVQALFKQTFGILAWDKPLEAGNDVAAFVSKEARLALATELNQTILKSQGRPVKPALETLYRHASACVTQLGVIGEGSAAFADLRREFIDA</sequence>
<dbReference type="Pfam" id="PF08513">
    <property type="entry name" value="LisH"/>
    <property type="match status" value="1"/>
</dbReference>
<dbReference type="PROSITE" id="PS50897">
    <property type="entry name" value="CTLH"/>
    <property type="match status" value="1"/>
</dbReference>
<feature type="region of interest" description="Disordered" evidence="1">
    <location>
        <begin position="22"/>
        <end position="71"/>
    </location>
</feature>
<dbReference type="AlphaFoldDB" id="A0A5C3LDE1"/>
<dbReference type="PROSITE" id="PS50896">
    <property type="entry name" value="LISH"/>
    <property type="match status" value="1"/>
</dbReference>
<dbReference type="InterPro" id="IPR013320">
    <property type="entry name" value="ConA-like_dom_sf"/>
</dbReference>
<dbReference type="SMART" id="SM00668">
    <property type="entry name" value="CTLH"/>
    <property type="match status" value="1"/>
</dbReference>
<keyword evidence="5" id="KW-1185">Reference proteome</keyword>
<proteinExistence type="predicted"/>
<feature type="compositionally biased region" description="Low complexity" evidence="1">
    <location>
        <begin position="201"/>
        <end position="215"/>
    </location>
</feature>
<accession>A0A5C3LDE1</accession>
<evidence type="ECO:0000256" key="1">
    <source>
        <dbReference type="SAM" id="MobiDB-lite"/>
    </source>
</evidence>
<dbReference type="InterPro" id="IPR006595">
    <property type="entry name" value="CTLH_C"/>
</dbReference>
<gene>
    <name evidence="4" type="ORF">FA15DRAFT_662697</name>
</gene>
<dbReference type="InterPro" id="IPR024964">
    <property type="entry name" value="CTLH/CRA"/>
</dbReference>
<feature type="compositionally biased region" description="Pro residues" evidence="1">
    <location>
        <begin position="573"/>
        <end position="583"/>
    </location>
</feature>
<dbReference type="SMART" id="SM00449">
    <property type="entry name" value="SPRY"/>
    <property type="match status" value="1"/>
</dbReference>
<feature type="compositionally biased region" description="Low complexity" evidence="1">
    <location>
        <begin position="25"/>
        <end position="71"/>
    </location>
</feature>
<dbReference type="Proteomes" id="UP000307440">
    <property type="component" value="Unassembled WGS sequence"/>
</dbReference>
<dbReference type="Gene3D" id="2.60.120.920">
    <property type="match status" value="1"/>
</dbReference>
<dbReference type="PROSITE" id="PS50188">
    <property type="entry name" value="B302_SPRY"/>
    <property type="match status" value="1"/>
</dbReference>
<protein>
    <submittedName>
        <fullName evidence="4">SPRY-domain-containing protein</fullName>
    </submittedName>
</protein>
<feature type="domain" description="CTLH" evidence="3">
    <location>
        <begin position="504"/>
        <end position="562"/>
    </location>
</feature>
<feature type="domain" description="B30.2/SPRY" evidence="2">
    <location>
        <begin position="200"/>
        <end position="391"/>
    </location>
</feature>
<evidence type="ECO:0000313" key="4">
    <source>
        <dbReference type="EMBL" id="TFK30672.1"/>
    </source>
</evidence>
<feature type="region of interest" description="Disordered" evidence="1">
    <location>
        <begin position="146"/>
        <end position="253"/>
    </location>
</feature>
<dbReference type="SMART" id="SM00667">
    <property type="entry name" value="LisH"/>
    <property type="match status" value="1"/>
</dbReference>
<dbReference type="InterPro" id="IPR043136">
    <property type="entry name" value="B30.2/SPRY_sf"/>
</dbReference>
<dbReference type="InterPro" id="IPR013144">
    <property type="entry name" value="CRA_dom"/>
</dbReference>
<dbReference type="InterPro" id="IPR003877">
    <property type="entry name" value="SPRY_dom"/>
</dbReference>
<dbReference type="EMBL" id="ML210146">
    <property type="protein sequence ID" value="TFK30672.1"/>
    <property type="molecule type" value="Genomic_DNA"/>
</dbReference>
<organism evidence="4 5">
    <name type="scientific">Coprinopsis marcescibilis</name>
    <name type="common">Agaric fungus</name>
    <name type="synonym">Psathyrella marcescibilis</name>
    <dbReference type="NCBI Taxonomy" id="230819"/>
    <lineage>
        <taxon>Eukaryota</taxon>
        <taxon>Fungi</taxon>
        <taxon>Dikarya</taxon>
        <taxon>Basidiomycota</taxon>
        <taxon>Agaricomycotina</taxon>
        <taxon>Agaricomycetes</taxon>
        <taxon>Agaricomycetidae</taxon>
        <taxon>Agaricales</taxon>
        <taxon>Agaricineae</taxon>
        <taxon>Psathyrellaceae</taxon>
        <taxon>Coprinopsis</taxon>
    </lineage>
</organism>
<dbReference type="InterPro" id="IPR050618">
    <property type="entry name" value="Ubq-SigPath_Reg"/>
</dbReference>
<dbReference type="OrthoDB" id="25503at2759"/>
<dbReference type="SMART" id="SM00757">
    <property type="entry name" value="CRA"/>
    <property type="match status" value="1"/>
</dbReference>
<dbReference type="Pfam" id="PF10607">
    <property type="entry name" value="CTLH"/>
    <property type="match status" value="1"/>
</dbReference>